<evidence type="ECO:0000259" key="5">
    <source>
        <dbReference type="PROSITE" id="PS50835"/>
    </source>
</evidence>
<name>A0AAD8DA78_ACIOX</name>
<dbReference type="AlphaFoldDB" id="A0AAD8DA78"/>
<dbReference type="SUPFAM" id="SSF48726">
    <property type="entry name" value="Immunoglobulin"/>
    <property type="match status" value="3"/>
</dbReference>
<dbReference type="GO" id="GO:0045989">
    <property type="term" value="P:positive regulation of striated muscle contraction"/>
    <property type="evidence" value="ECO:0007669"/>
    <property type="project" value="UniProtKB-ARBA"/>
</dbReference>
<dbReference type="Gene3D" id="2.60.40.10">
    <property type="entry name" value="Immunoglobulins"/>
    <property type="match status" value="3"/>
</dbReference>
<gene>
    <name evidence="6" type="primary">TTN</name>
    <name evidence="6" type="ORF">AOXY_G14203</name>
</gene>
<proteinExistence type="predicted"/>
<evidence type="ECO:0000256" key="4">
    <source>
        <dbReference type="SAM" id="MobiDB-lite"/>
    </source>
</evidence>
<dbReference type="InterPro" id="IPR003599">
    <property type="entry name" value="Ig_sub"/>
</dbReference>
<dbReference type="EMBL" id="JAGXEW010000012">
    <property type="protein sequence ID" value="KAK1165620.1"/>
    <property type="molecule type" value="Genomic_DNA"/>
</dbReference>
<dbReference type="InterPro" id="IPR013098">
    <property type="entry name" value="Ig_I-set"/>
</dbReference>
<accession>A0AAD8DA78</accession>
<feature type="domain" description="Ig-like" evidence="5">
    <location>
        <begin position="579"/>
        <end position="665"/>
    </location>
</feature>
<dbReference type="Proteomes" id="UP001230051">
    <property type="component" value="Unassembled WGS sequence"/>
</dbReference>
<keyword evidence="2" id="KW-0963">Cytoplasm</keyword>
<protein>
    <submittedName>
        <fullName evidence="6">Titin-like</fullName>
    </submittedName>
</protein>
<organism evidence="6 7">
    <name type="scientific">Acipenser oxyrinchus oxyrinchus</name>
    <dbReference type="NCBI Taxonomy" id="40147"/>
    <lineage>
        <taxon>Eukaryota</taxon>
        <taxon>Metazoa</taxon>
        <taxon>Chordata</taxon>
        <taxon>Craniata</taxon>
        <taxon>Vertebrata</taxon>
        <taxon>Euteleostomi</taxon>
        <taxon>Actinopterygii</taxon>
        <taxon>Chondrostei</taxon>
        <taxon>Acipenseriformes</taxon>
        <taxon>Acipenseridae</taxon>
        <taxon>Acipenser</taxon>
    </lineage>
</organism>
<evidence type="ECO:0000313" key="6">
    <source>
        <dbReference type="EMBL" id="KAK1165620.1"/>
    </source>
</evidence>
<sequence>MQENVEETVKQEAGISSLEVEEVTFGAVYDYYNQQPEWGRSLSPESEMSIEISSTCSDEIAELERFYTPPSSADNFQSKKSPESFHTPCGTPEGYVTPPQYLFSPVESKKKSSGAMLDRLFSPPKIFRSPEDEGIETTPLTFSLEEESSVTEGRSSGAFGSPQEMEPKIQGIPPAFIKPLSRKRVCEMGLLTFFAEVTGIPTPEVKWYKSKILLNTDQRVKMEREGDVCILQIQNICKADEGEYICEAVNTIGEAKSLGQVEVMSQDTRLMPMPPAVTHQHVIEFDVEDDTTSRSPSPQEILLEVELDENDVKEFEKQVKIITIPEFTPDNKNMIISLDVLPSLFEENSIDFVTQESEDLQIVFEVTEMPPRFINPIFDVETAENTDVVFECSVTGIPPPNVTWFKDTVRIPQDGRKYVYSSENDNHILRIHNVCNYDNGIYTCKAVNQVGETTCRASLGVSNSELFFAKGRGREVTAISLGSARYQPQKFDLIMGNSVAQGNQTSEIELEFEFEHETDDSQKAVRLIAMTDNEHEEQGEKCVNINFDVFAEPSREDMIEFKAKESDTCSFLFQVTETPPKCLFPLTNLTAAVGTSLVLQCLMSGTPKPSAEWYKDGKLIKKGRYIIQEKKHGSFNLIIRNVTKSDAGEFKCIVSNRAGSTETVGLLKVF</sequence>
<dbReference type="InterPro" id="IPR036179">
    <property type="entry name" value="Ig-like_dom_sf"/>
</dbReference>
<evidence type="ECO:0000313" key="7">
    <source>
        <dbReference type="Proteomes" id="UP001230051"/>
    </source>
</evidence>
<dbReference type="GO" id="GO:0003007">
    <property type="term" value="P:heart morphogenesis"/>
    <property type="evidence" value="ECO:0007669"/>
    <property type="project" value="UniProtKB-ARBA"/>
</dbReference>
<feature type="domain" description="Ig-like" evidence="5">
    <location>
        <begin position="371"/>
        <end position="462"/>
    </location>
</feature>
<reference evidence="6" key="1">
    <citation type="submission" date="2022-02" db="EMBL/GenBank/DDBJ databases">
        <title>Atlantic sturgeon de novo genome assembly.</title>
        <authorList>
            <person name="Stock M."/>
            <person name="Klopp C."/>
            <person name="Guiguen Y."/>
            <person name="Cabau C."/>
            <person name="Parinello H."/>
            <person name="Santidrian Yebra-Pimentel E."/>
            <person name="Kuhl H."/>
            <person name="Dirks R.P."/>
            <person name="Guessner J."/>
            <person name="Wuertz S."/>
            <person name="Du K."/>
            <person name="Schartl M."/>
        </authorList>
    </citation>
    <scope>NUCLEOTIDE SEQUENCE</scope>
    <source>
        <strain evidence="6">STURGEONOMICS-FGT-2020</strain>
        <tissue evidence="6">Whole blood</tissue>
    </source>
</reference>
<dbReference type="FunFam" id="2.60.40.10:FF:000107">
    <property type="entry name" value="Myosin, light chain kinase a"/>
    <property type="match status" value="1"/>
</dbReference>
<evidence type="ECO:0000256" key="3">
    <source>
        <dbReference type="ARBA" id="ARBA00023319"/>
    </source>
</evidence>
<comment type="subcellular location">
    <subcellularLocation>
        <location evidence="1">Cytoplasm</location>
    </subcellularLocation>
</comment>
<dbReference type="GO" id="GO:0060298">
    <property type="term" value="P:positive regulation of sarcomere organization"/>
    <property type="evidence" value="ECO:0007669"/>
    <property type="project" value="UniProtKB-ARBA"/>
</dbReference>
<dbReference type="InterPro" id="IPR013783">
    <property type="entry name" value="Ig-like_fold"/>
</dbReference>
<dbReference type="PANTHER" id="PTHR47633">
    <property type="entry name" value="IMMUNOGLOBULIN"/>
    <property type="match status" value="1"/>
</dbReference>
<feature type="domain" description="Ig-like" evidence="5">
    <location>
        <begin position="167"/>
        <end position="264"/>
    </location>
</feature>
<dbReference type="SMART" id="SM00409">
    <property type="entry name" value="IG"/>
    <property type="match status" value="3"/>
</dbReference>
<dbReference type="GO" id="GO:0004672">
    <property type="term" value="F:protein kinase activity"/>
    <property type="evidence" value="ECO:0007669"/>
    <property type="project" value="TreeGrafter"/>
</dbReference>
<dbReference type="Pfam" id="PF07679">
    <property type="entry name" value="I-set"/>
    <property type="match status" value="3"/>
</dbReference>
<keyword evidence="3" id="KW-0393">Immunoglobulin domain</keyword>
<dbReference type="FunFam" id="2.60.40.10:FF:000779">
    <property type="entry name" value="Titin b"/>
    <property type="match status" value="1"/>
</dbReference>
<evidence type="ECO:0000256" key="2">
    <source>
        <dbReference type="ARBA" id="ARBA00022490"/>
    </source>
</evidence>
<dbReference type="FunFam" id="2.60.40.10:FF:000425">
    <property type="entry name" value="Myosin light chain kinase"/>
    <property type="match status" value="1"/>
</dbReference>
<dbReference type="InterPro" id="IPR003598">
    <property type="entry name" value="Ig_sub2"/>
</dbReference>
<feature type="region of interest" description="Disordered" evidence="4">
    <location>
        <begin position="127"/>
        <end position="165"/>
    </location>
</feature>
<evidence type="ECO:0000256" key="1">
    <source>
        <dbReference type="ARBA" id="ARBA00004496"/>
    </source>
</evidence>
<dbReference type="CDD" id="cd00096">
    <property type="entry name" value="Ig"/>
    <property type="match status" value="1"/>
</dbReference>
<dbReference type="PROSITE" id="PS50835">
    <property type="entry name" value="IG_LIKE"/>
    <property type="match status" value="3"/>
</dbReference>
<keyword evidence="7" id="KW-1185">Reference proteome</keyword>
<dbReference type="InterPro" id="IPR007110">
    <property type="entry name" value="Ig-like_dom"/>
</dbReference>
<comment type="caution">
    <text evidence="6">The sequence shown here is derived from an EMBL/GenBank/DDBJ whole genome shotgun (WGS) entry which is preliminary data.</text>
</comment>
<dbReference type="SMART" id="SM00408">
    <property type="entry name" value="IGc2"/>
    <property type="match status" value="3"/>
</dbReference>
<dbReference type="GO" id="GO:0005737">
    <property type="term" value="C:cytoplasm"/>
    <property type="evidence" value="ECO:0007669"/>
    <property type="project" value="UniProtKB-SubCell"/>
</dbReference>
<dbReference type="GO" id="GO:0055013">
    <property type="term" value="P:cardiac muscle cell development"/>
    <property type="evidence" value="ECO:0007669"/>
    <property type="project" value="UniProtKB-ARBA"/>
</dbReference>
<dbReference type="PANTHER" id="PTHR47633:SF14">
    <property type="entry name" value="IG-LIKE DOMAIN-CONTAINING PROTEIN"/>
    <property type="match status" value="1"/>
</dbReference>